<sequence>MPGQRDNSETPPPTLEALAALAAIELPGACEQGVRDNLALLASHWRNLEGFAIPGDAEHPE</sequence>
<dbReference type="RefSeq" id="WP_264945408.1">
    <property type="nucleotide sequence ID" value="NZ_JAPDRA010000008.1"/>
</dbReference>
<accession>A0ABW3H8D5</accession>
<proteinExistence type="predicted"/>
<name>A0ABW3H8D5_9SPHN</name>
<comment type="caution">
    <text evidence="1">The sequence shown here is derived from an EMBL/GenBank/DDBJ whole genome shotgun (WGS) entry which is preliminary data.</text>
</comment>
<reference evidence="2" key="1">
    <citation type="journal article" date="2019" name="Int. J. Syst. Evol. Microbiol.">
        <title>The Global Catalogue of Microorganisms (GCM) 10K type strain sequencing project: providing services to taxonomists for standard genome sequencing and annotation.</title>
        <authorList>
            <consortium name="The Broad Institute Genomics Platform"/>
            <consortium name="The Broad Institute Genome Sequencing Center for Infectious Disease"/>
            <person name="Wu L."/>
            <person name="Ma J."/>
        </authorList>
    </citation>
    <scope>NUCLEOTIDE SEQUENCE [LARGE SCALE GENOMIC DNA]</scope>
    <source>
        <strain evidence="2">CCUG 62982</strain>
    </source>
</reference>
<organism evidence="1 2">
    <name type="scientific">Sphingomonas canadensis</name>
    <dbReference type="NCBI Taxonomy" id="1219257"/>
    <lineage>
        <taxon>Bacteria</taxon>
        <taxon>Pseudomonadati</taxon>
        <taxon>Pseudomonadota</taxon>
        <taxon>Alphaproteobacteria</taxon>
        <taxon>Sphingomonadales</taxon>
        <taxon>Sphingomonadaceae</taxon>
        <taxon>Sphingomonas</taxon>
    </lineage>
</organism>
<keyword evidence="2" id="KW-1185">Reference proteome</keyword>
<evidence type="ECO:0000313" key="2">
    <source>
        <dbReference type="Proteomes" id="UP001596977"/>
    </source>
</evidence>
<gene>
    <name evidence="1" type="ORF">ACFQ1E_15485</name>
</gene>
<evidence type="ECO:0000313" key="1">
    <source>
        <dbReference type="EMBL" id="MFD0947750.1"/>
    </source>
</evidence>
<dbReference type="Proteomes" id="UP001596977">
    <property type="component" value="Unassembled WGS sequence"/>
</dbReference>
<protein>
    <submittedName>
        <fullName evidence="1">Uncharacterized protein</fullName>
    </submittedName>
</protein>
<dbReference type="EMBL" id="JBHTJG010000008">
    <property type="protein sequence ID" value="MFD0947750.1"/>
    <property type="molecule type" value="Genomic_DNA"/>
</dbReference>